<sequence>MSATDTASAGSSGVPPAAAAASEHFEPKRLLAFLIMVFGMFMAILDIQIVSASLSEIQAGLSASSSEVAWVQTSYLIAEVIAIPLSGFLSRALGTRYLFAISASGFTFASLMCGFTSSIEQMILWRAIQGFVGAGMIPTVFASAYTVFPRSKFHIVGPIIGLVATLAPTIGPTVGGYITDWLSWHWLFFINVVPGIGITLGVMTLVDFDEPHFELLDHFDWWGLGFMAGFLGSLEYVLEEGSRNDWFNDESIFIFAIVCVVSAVAFFWRVLTAREPIVDIRTLANRNFGLGCIFAFVVGIGLYGLTYMYPRYLAEVRGYSALMIGETMFISGAAMFLSAPLVGRLMQKVDMRLMIAIGMLLFSYGTWEMTWMTRDYDFAELLWPQIFRGVGMMMMMVPVNTIALGTLPPSRVKNASGLFNLMRNLGGALGLALINTALDNRTDFHISRLHDKVTWGNAKAVETLNMLTQKFQGMGDASLMAMKQFSQIVHRQAVVMSFADAFLMMTLIYLGLIALVALFAKPANPLEVQADH</sequence>
<feature type="transmembrane region" description="Helical" evidence="8">
    <location>
        <begin position="30"/>
        <end position="49"/>
    </location>
</feature>
<feature type="transmembrane region" description="Helical" evidence="8">
    <location>
        <begin position="493"/>
        <end position="520"/>
    </location>
</feature>
<keyword evidence="5 8" id="KW-0812">Transmembrane</keyword>
<feature type="transmembrane region" description="Helical" evidence="8">
    <location>
        <begin position="69"/>
        <end position="90"/>
    </location>
</feature>
<evidence type="ECO:0000256" key="1">
    <source>
        <dbReference type="ARBA" id="ARBA00004651"/>
    </source>
</evidence>
<dbReference type="InterPro" id="IPR020846">
    <property type="entry name" value="MFS_dom"/>
</dbReference>
<evidence type="ECO:0000256" key="8">
    <source>
        <dbReference type="SAM" id="Phobius"/>
    </source>
</evidence>
<comment type="subcellular location">
    <subcellularLocation>
        <location evidence="1">Cell membrane</location>
        <topology evidence="1">Multi-pass membrane protein</topology>
    </subcellularLocation>
</comment>
<evidence type="ECO:0000313" key="10">
    <source>
        <dbReference type="EMBL" id="ABJ06037.1"/>
    </source>
</evidence>
<dbReference type="PANTHER" id="PTHR42718:SF9">
    <property type="entry name" value="MAJOR FACILITATOR SUPERFAMILY MULTIDRUG TRANSPORTER MFSC"/>
    <property type="match status" value="1"/>
</dbReference>
<feature type="transmembrane region" description="Helical" evidence="8">
    <location>
        <begin position="184"/>
        <end position="206"/>
    </location>
</feature>
<dbReference type="KEGG" id="rpe:RPE_2093"/>
<organism evidence="10">
    <name type="scientific">Rhodopseudomonas palustris (strain BisA53)</name>
    <dbReference type="NCBI Taxonomy" id="316055"/>
    <lineage>
        <taxon>Bacteria</taxon>
        <taxon>Pseudomonadati</taxon>
        <taxon>Pseudomonadota</taxon>
        <taxon>Alphaproteobacteria</taxon>
        <taxon>Hyphomicrobiales</taxon>
        <taxon>Nitrobacteraceae</taxon>
        <taxon>Rhodopseudomonas</taxon>
    </lineage>
</organism>
<dbReference type="GO" id="GO:0022857">
    <property type="term" value="F:transmembrane transporter activity"/>
    <property type="evidence" value="ECO:0007669"/>
    <property type="project" value="InterPro"/>
</dbReference>
<keyword evidence="3" id="KW-0813">Transport</keyword>
<dbReference type="GO" id="GO:0005886">
    <property type="term" value="C:plasma membrane"/>
    <property type="evidence" value="ECO:0007669"/>
    <property type="project" value="UniProtKB-SubCell"/>
</dbReference>
<reference evidence="10" key="1">
    <citation type="submission" date="2006-09" db="EMBL/GenBank/DDBJ databases">
        <title>Complete sequence of Rhodopseudomonas palustris BisA53.</title>
        <authorList>
            <consortium name="US DOE Joint Genome Institute"/>
            <person name="Copeland A."/>
            <person name="Lucas S."/>
            <person name="Lapidus A."/>
            <person name="Barry K."/>
            <person name="Detter J.C."/>
            <person name="Glavina del Rio T."/>
            <person name="Hammon N."/>
            <person name="Israni S."/>
            <person name="Dalin E."/>
            <person name="Tice H."/>
            <person name="Pitluck S."/>
            <person name="Chain P."/>
            <person name="Malfatti S."/>
            <person name="Shin M."/>
            <person name="Vergez L."/>
            <person name="Schmutz J."/>
            <person name="Larimer F."/>
            <person name="Land M."/>
            <person name="Hauser L."/>
            <person name="Pelletier D.A."/>
            <person name="Kyrpides N."/>
            <person name="Kim E."/>
            <person name="Harwood C.S."/>
            <person name="Oda Y."/>
            <person name="Richardson P."/>
        </authorList>
    </citation>
    <scope>NUCLEOTIDE SEQUENCE [LARGE SCALE GENOMIC DNA]</scope>
    <source>
        <strain evidence="10">BisA53</strain>
    </source>
</reference>
<feature type="transmembrane region" description="Helical" evidence="8">
    <location>
        <begin position="155"/>
        <end position="178"/>
    </location>
</feature>
<feature type="transmembrane region" description="Helical" evidence="8">
    <location>
        <begin position="387"/>
        <end position="407"/>
    </location>
</feature>
<feature type="transmembrane region" description="Helical" evidence="8">
    <location>
        <begin position="250"/>
        <end position="268"/>
    </location>
</feature>
<feature type="transmembrane region" description="Helical" evidence="8">
    <location>
        <begin position="218"/>
        <end position="238"/>
    </location>
</feature>
<dbReference type="InterPro" id="IPR036259">
    <property type="entry name" value="MFS_trans_sf"/>
</dbReference>
<evidence type="ECO:0000256" key="4">
    <source>
        <dbReference type="ARBA" id="ARBA00022475"/>
    </source>
</evidence>
<feature type="transmembrane region" description="Helical" evidence="8">
    <location>
        <begin position="349"/>
        <end position="367"/>
    </location>
</feature>
<dbReference type="Gene3D" id="1.20.1250.20">
    <property type="entry name" value="MFS general substrate transporter like domains"/>
    <property type="match status" value="1"/>
</dbReference>
<evidence type="ECO:0000256" key="7">
    <source>
        <dbReference type="ARBA" id="ARBA00023136"/>
    </source>
</evidence>
<feature type="transmembrane region" description="Helical" evidence="8">
    <location>
        <begin position="288"/>
        <end position="309"/>
    </location>
</feature>
<dbReference type="EMBL" id="CP000463">
    <property type="protein sequence ID" value="ABJ06037.1"/>
    <property type="molecule type" value="Genomic_DNA"/>
</dbReference>
<feature type="transmembrane region" description="Helical" evidence="8">
    <location>
        <begin position="97"/>
        <end position="117"/>
    </location>
</feature>
<evidence type="ECO:0000256" key="6">
    <source>
        <dbReference type="ARBA" id="ARBA00022989"/>
    </source>
</evidence>
<dbReference type="CDD" id="cd17503">
    <property type="entry name" value="MFS_LmrB_MDR_like"/>
    <property type="match status" value="1"/>
</dbReference>
<dbReference type="PANTHER" id="PTHR42718">
    <property type="entry name" value="MAJOR FACILITATOR SUPERFAMILY MULTIDRUG TRANSPORTER MFSC"/>
    <property type="match status" value="1"/>
</dbReference>
<keyword evidence="7 8" id="KW-0472">Membrane</keyword>
<feature type="domain" description="Major facilitator superfamily (MFS) profile" evidence="9">
    <location>
        <begin position="32"/>
        <end position="524"/>
    </location>
</feature>
<dbReference type="PROSITE" id="PS50850">
    <property type="entry name" value="MFS"/>
    <property type="match status" value="1"/>
</dbReference>
<dbReference type="STRING" id="316055.RPE_2093"/>
<gene>
    <name evidence="10" type="ordered locus">RPE_2093</name>
</gene>
<dbReference type="eggNOG" id="COG0477">
    <property type="taxonomic scope" value="Bacteria"/>
</dbReference>
<evidence type="ECO:0000259" key="9">
    <source>
        <dbReference type="PROSITE" id="PS50850"/>
    </source>
</evidence>
<keyword evidence="4" id="KW-1003">Cell membrane</keyword>
<evidence type="ECO:0000256" key="5">
    <source>
        <dbReference type="ARBA" id="ARBA00022692"/>
    </source>
</evidence>
<dbReference type="SUPFAM" id="SSF103473">
    <property type="entry name" value="MFS general substrate transporter"/>
    <property type="match status" value="1"/>
</dbReference>
<name>Q07PU7_RHOP5</name>
<dbReference type="InterPro" id="IPR011701">
    <property type="entry name" value="MFS"/>
</dbReference>
<dbReference type="Gene3D" id="1.20.1720.10">
    <property type="entry name" value="Multidrug resistance protein D"/>
    <property type="match status" value="1"/>
</dbReference>
<comment type="similarity">
    <text evidence="2">Belongs to the major facilitator superfamily. EmrB family.</text>
</comment>
<protein>
    <submittedName>
        <fullName evidence="10">Drug resistance transporter, EmrB/QacA subfamily</fullName>
    </submittedName>
</protein>
<feature type="transmembrane region" description="Helical" evidence="8">
    <location>
        <begin position="123"/>
        <end position="148"/>
    </location>
</feature>
<proteinExistence type="inferred from homology"/>
<keyword evidence="6 8" id="KW-1133">Transmembrane helix</keyword>
<dbReference type="InterPro" id="IPR004638">
    <property type="entry name" value="EmrB-like"/>
</dbReference>
<dbReference type="Pfam" id="PF07690">
    <property type="entry name" value="MFS_1"/>
    <property type="match status" value="1"/>
</dbReference>
<dbReference type="OrthoDB" id="9812221at2"/>
<accession>Q07PU7</accession>
<dbReference type="NCBIfam" id="TIGR00711">
    <property type="entry name" value="efflux_EmrB"/>
    <property type="match status" value="1"/>
</dbReference>
<feature type="transmembrane region" description="Helical" evidence="8">
    <location>
        <begin position="321"/>
        <end position="342"/>
    </location>
</feature>
<evidence type="ECO:0000256" key="2">
    <source>
        <dbReference type="ARBA" id="ARBA00008537"/>
    </source>
</evidence>
<dbReference type="AlphaFoldDB" id="Q07PU7"/>
<evidence type="ECO:0000256" key="3">
    <source>
        <dbReference type="ARBA" id="ARBA00022448"/>
    </source>
</evidence>
<dbReference type="HOGENOM" id="CLU_000960_28_0_5"/>